<organism evidence="2 3">
    <name type="scientific">Treponema pedis</name>
    <dbReference type="NCBI Taxonomy" id="409322"/>
    <lineage>
        <taxon>Bacteria</taxon>
        <taxon>Pseudomonadati</taxon>
        <taxon>Spirochaetota</taxon>
        <taxon>Spirochaetia</taxon>
        <taxon>Spirochaetales</taxon>
        <taxon>Treponemataceae</taxon>
        <taxon>Treponema</taxon>
    </lineage>
</organism>
<evidence type="ECO:0000259" key="1">
    <source>
        <dbReference type="Pfam" id="PF21570"/>
    </source>
</evidence>
<dbReference type="Pfam" id="PF21570">
    <property type="entry name" value="ArgZ-like_C_2nd"/>
    <property type="match status" value="1"/>
</dbReference>
<dbReference type="RefSeq" id="WP_020964300.1">
    <property type="nucleotide sequence ID" value="NZ_CP061839.1"/>
</dbReference>
<evidence type="ECO:0000313" key="2">
    <source>
        <dbReference type="EMBL" id="QOW60579.1"/>
    </source>
</evidence>
<dbReference type="Gene3D" id="2.40.420.10">
    <property type="entry name" value="conserved putative lor/sdh protein from methanococcus maripaludis s2 domain"/>
    <property type="match status" value="1"/>
</dbReference>
<sequence>MSFQLPKFTPPNFNSEQFKNSPDVKYAKVLKDGVAPAGFYLTSHLPTYYRYNGSWILPQRSSLNCAAVVKNGSIVIKELRDLTEGEEVVIAEVSDGSEGVFKSANSFDSGVIQTSGKAVETSFTGDYNFLYELMKHEKENGGYIVWVMGPSVVFDHDTRVALSELAHAGYVNSLLGGNALATHDLEGGYLNTALGQNIYTQESVPMGHYNHLDLLNEVRRAGSIKNFIAEGHVKNGFIKTLTELNIPFVLAGSIRDDGPLPEVYQKVTEALTAMKKETDKATLIICLATMLHSVSTANLASSYRVAKDGSVLPVYMYTVDVTENVTNKISAARENIAVHSIVTNVQDFVVNVQEALVPKKTAK</sequence>
<dbReference type="Gene3D" id="3.40.50.10690">
    <property type="entry name" value="putative lor/sdh protein like domains"/>
    <property type="match status" value="1"/>
</dbReference>
<protein>
    <recommendedName>
        <fullName evidence="1">Arginine dihydrolase ArgZ/ArgE-like C-terminal second subdomain domain-containing protein</fullName>
    </recommendedName>
</protein>
<dbReference type="AlphaFoldDB" id="A0A7S6WP48"/>
<evidence type="ECO:0000313" key="3">
    <source>
        <dbReference type="Proteomes" id="UP000593915"/>
    </source>
</evidence>
<gene>
    <name evidence="2" type="ORF">IFE08_12360</name>
</gene>
<name>A0A7S6WP48_9SPIR</name>
<dbReference type="EMBL" id="CP061839">
    <property type="protein sequence ID" value="QOW60579.1"/>
    <property type="molecule type" value="Genomic_DNA"/>
</dbReference>
<accession>A0A7S6WP48</accession>
<feature type="domain" description="Arginine dihydrolase ArgZ/ArgE-like C-terminal second subdomain" evidence="1">
    <location>
        <begin position="134"/>
        <end position="349"/>
    </location>
</feature>
<dbReference type="InterPro" id="IPR048963">
    <property type="entry name" value="ArgZ/ArgE-like_C_2nd"/>
</dbReference>
<proteinExistence type="predicted"/>
<reference evidence="2 3" key="1">
    <citation type="submission" date="2020-09" db="EMBL/GenBank/DDBJ databases">
        <title>Characterization of Treponema spp. from bovine digital dermatitis in Korea.</title>
        <authorList>
            <person name="Espiritu H.M."/>
            <person name="Cho Y.I."/>
            <person name="Mamuad L."/>
        </authorList>
    </citation>
    <scope>NUCLEOTIDE SEQUENCE [LARGE SCALE GENOMIC DNA]</scope>
    <source>
        <strain evidence="2 3">KS1</strain>
    </source>
</reference>
<dbReference type="GeneID" id="301089195"/>
<dbReference type="Proteomes" id="UP000593915">
    <property type="component" value="Chromosome"/>
</dbReference>